<dbReference type="InParanoid" id="A0A409X9R6"/>
<sequence>MSDDPSYQHLHSNTTSDNSTTSPSTEQRKSYGCAYLQVVRSQMEDYPTTNGEYLDAIFTHREILYSYPAGHYECARAFSEIAYMLEKRAWRADREADIEAVTAFRHEAWVIASSLAPVPTKPNEPASSVMGSGAPFVCTMPMM</sequence>
<evidence type="ECO:0000256" key="1">
    <source>
        <dbReference type="SAM" id="MobiDB-lite"/>
    </source>
</evidence>
<protein>
    <submittedName>
        <fullName evidence="2">Uncharacterized protein</fullName>
    </submittedName>
</protein>
<accession>A0A409X9R6</accession>
<dbReference type="EMBL" id="NHYD01002281">
    <property type="protein sequence ID" value="PPQ87461.1"/>
    <property type="molecule type" value="Genomic_DNA"/>
</dbReference>
<dbReference type="Proteomes" id="UP000283269">
    <property type="component" value="Unassembled WGS sequence"/>
</dbReference>
<gene>
    <name evidence="2" type="ORF">CVT25_008197</name>
</gene>
<dbReference type="AlphaFoldDB" id="A0A409X9R6"/>
<dbReference type="OrthoDB" id="2651020at2759"/>
<organism evidence="2 3">
    <name type="scientific">Psilocybe cyanescens</name>
    <dbReference type="NCBI Taxonomy" id="93625"/>
    <lineage>
        <taxon>Eukaryota</taxon>
        <taxon>Fungi</taxon>
        <taxon>Dikarya</taxon>
        <taxon>Basidiomycota</taxon>
        <taxon>Agaricomycotina</taxon>
        <taxon>Agaricomycetes</taxon>
        <taxon>Agaricomycetidae</taxon>
        <taxon>Agaricales</taxon>
        <taxon>Agaricineae</taxon>
        <taxon>Strophariaceae</taxon>
        <taxon>Psilocybe</taxon>
    </lineage>
</organism>
<comment type="caution">
    <text evidence="2">The sequence shown here is derived from an EMBL/GenBank/DDBJ whole genome shotgun (WGS) entry which is preliminary data.</text>
</comment>
<keyword evidence="3" id="KW-1185">Reference proteome</keyword>
<evidence type="ECO:0000313" key="3">
    <source>
        <dbReference type="Proteomes" id="UP000283269"/>
    </source>
</evidence>
<feature type="region of interest" description="Disordered" evidence="1">
    <location>
        <begin position="1"/>
        <end position="28"/>
    </location>
</feature>
<proteinExistence type="predicted"/>
<name>A0A409X9R6_PSICY</name>
<evidence type="ECO:0000313" key="2">
    <source>
        <dbReference type="EMBL" id="PPQ87461.1"/>
    </source>
</evidence>
<feature type="compositionally biased region" description="Low complexity" evidence="1">
    <location>
        <begin position="12"/>
        <end position="25"/>
    </location>
</feature>
<reference evidence="2 3" key="1">
    <citation type="journal article" date="2018" name="Evol. Lett.">
        <title>Horizontal gene cluster transfer increased hallucinogenic mushroom diversity.</title>
        <authorList>
            <person name="Reynolds H.T."/>
            <person name="Vijayakumar V."/>
            <person name="Gluck-Thaler E."/>
            <person name="Korotkin H.B."/>
            <person name="Matheny P.B."/>
            <person name="Slot J.C."/>
        </authorList>
    </citation>
    <scope>NUCLEOTIDE SEQUENCE [LARGE SCALE GENOMIC DNA]</scope>
    <source>
        <strain evidence="2 3">2631</strain>
    </source>
</reference>